<reference evidence="2" key="1">
    <citation type="submission" date="2022-05" db="EMBL/GenBank/DDBJ databases">
        <title>Jatrophihabitans sp. SB3-54 whole genome sequence.</title>
        <authorList>
            <person name="Suh M.K."/>
            <person name="Eom M.K."/>
            <person name="Kim J.S."/>
            <person name="Kim H.S."/>
            <person name="Do H.E."/>
            <person name="Shin Y.K."/>
            <person name="Lee J.-S."/>
        </authorList>
    </citation>
    <scope>NUCLEOTIDE SEQUENCE</scope>
    <source>
        <strain evidence="2">SB3-54</strain>
    </source>
</reference>
<accession>A0ABY7K3H7</accession>
<feature type="region of interest" description="Disordered" evidence="1">
    <location>
        <begin position="26"/>
        <end position="56"/>
    </location>
</feature>
<organism evidence="2 3">
    <name type="scientific">Jatrophihabitans cynanchi</name>
    <dbReference type="NCBI Taxonomy" id="2944128"/>
    <lineage>
        <taxon>Bacteria</taxon>
        <taxon>Bacillati</taxon>
        <taxon>Actinomycetota</taxon>
        <taxon>Actinomycetes</taxon>
        <taxon>Jatrophihabitantales</taxon>
        <taxon>Jatrophihabitantaceae</taxon>
        <taxon>Jatrophihabitans</taxon>
    </lineage>
</organism>
<dbReference type="Gene3D" id="2.60.40.2880">
    <property type="entry name" value="MmpS1-5, C-terminal soluble domain"/>
    <property type="match status" value="1"/>
</dbReference>
<proteinExistence type="predicted"/>
<dbReference type="Proteomes" id="UP001164693">
    <property type="component" value="Chromosome"/>
</dbReference>
<dbReference type="InterPro" id="IPR038468">
    <property type="entry name" value="MmpS_C"/>
</dbReference>
<keyword evidence="3" id="KW-1185">Reference proteome</keyword>
<dbReference type="RefSeq" id="WP_269445781.1">
    <property type="nucleotide sequence ID" value="NZ_CP097463.1"/>
</dbReference>
<sequence>MSAVAAVLAVLTCVGLFVRAYQQAGPSHDEAAGPTGSAAPATPSPSPSPSAAAGAARANAFDPNALSLPPYTITPPAAPGFAFATPAEHRIVLAASSRHAIGRVGYLAPTSPDHPSGDVKHVGRQWAVHTTVTGSPYYALVFVQAGADGTPITCSITLDGKVLSRKSTSGAYGRQVCVG</sequence>
<name>A0ABY7K3H7_9ACTN</name>
<gene>
    <name evidence="2" type="ORF">M6B22_10860</name>
</gene>
<evidence type="ECO:0000313" key="2">
    <source>
        <dbReference type="EMBL" id="WAX59239.1"/>
    </source>
</evidence>
<feature type="compositionally biased region" description="Low complexity" evidence="1">
    <location>
        <begin position="32"/>
        <end position="41"/>
    </location>
</feature>
<evidence type="ECO:0008006" key="4">
    <source>
        <dbReference type="Google" id="ProtNLM"/>
    </source>
</evidence>
<evidence type="ECO:0000256" key="1">
    <source>
        <dbReference type="SAM" id="MobiDB-lite"/>
    </source>
</evidence>
<protein>
    <recommendedName>
        <fullName evidence="4">Secreted protein</fullName>
    </recommendedName>
</protein>
<evidence type="ECO:0000313" key="3">
    <source>
        <dbReference type="Proteomes" id="UP001164693"/>
    </source>
</evidence>
<dbReference type="EMBL" id="CP097463">
    <property type="protein sequence ID" value="WAX59239.1"/>
    <property type="molecule type" value="Genomic_DNA"/>
</dbReference>